<organism evidence="1 2">
    <name type="scientific">Brassica cretica</name>
    <name type="common">Mustard</name>
    <dbReference type="NCBI Taxonomy" id="69181"/>
    <lineage>
        <taxon>Eukaryota</taxon>
        <taxon>Viridiplantae</taxon>
        <taxon>Streptophyta</taxon>
        <taxon>Embryophyta</taxon>
        <taxon>Tracheophyta</taxon>
        <taxon>Spermatophyta</taxon>
        <taxon>Magnoliopsida</taxon>
        <taxon>eudicotyledons</taxon>
        <taxon>Gunneridae</taxon>
        <taxon>Pentapetalae</taxon>
        <taxon>rosids</taxon>
        <taxon>malvids</taxon>
        <taxon>Brassicales</taxon>
        <taxon>Brassicaceae</taxon>
        <taxon>Brassiceae</taxon>
        <taxon>Brassica</taxon>
    </lineage>
</organism>
<dbReference type="EMBL" id="QGKV02000299">
    <property type="protein sequence ID" value="KAF3590169.1"/>
    <property type="molecule type" value="Genomic_DNA"/>
</dbReference>
<accession>A0ABQ7E1R8</accession>
<reference evidence="1 2" key="1">
    <citation type="journal article" date="2020" name="BMC Genomics">
        <title>Intraspecific diversification of the crop wild relative Brassica cretica Lam. using demographic model selection.</title>
        <authorList>
            <person name="Kioukis A."/>
            <person name="Michalopoulou V.A."/>
            <person name="Briers L."/>
            <person name="Pirintsos S."/>
            <person name="Studholme D.J."/>
            <person name="Pavlidis P."/>
            <person name="Sarris P.F."/>
        </authorList>
    </citation>
    <scope>NUCLEOTIDE SEQUENCE [LARGE SCALE GENOMIC DNA]</scope>
    <source>
        <strain evidence="2">cv. PFS-1207/04</strain>
    </source>
</reference>
<name>A0ABQ7E1R8_BRACR</name>
<sequence length="59" mass="6712">MATVGAVRNMQTNQLCLTLINHDVYYDPVRIFKPQTSTTGVNTRFIASCYCNFEDKYGT</sequence>
<keyword evidence="2" id="KW-1185">Reference proteome</keyword>
<proteinExistence type="predicted"/>
<gene>
    <name evidence="1" type="ORF">DY000_02022018</name>
</gene>
<evidence type="ECO:0000313" key="2">
    <source>
        <dbReference type="Proteomes" id="UP000266723"/>
    </source>
</evidence>
<protein>
    <submittedName>
        <fullName evidence="1">Uncharacterized protein</fullName>
    </submittedName>
</protein>
<evidence type="ECO:0000313" key="1">
    <source>
        <dbReference type="EMBL" id="KAF3590169.1"/>
    </source>
</evidence>
<dbReference type="Proteomes" id="UP000266723">
    <property type="component" value="Unassembled WGS sequence"/>
</dbReference>
<comment type="caution">
    <text evidence="1">The sequence shown here is derived from an EMBL/GenBank/DDBJ whole genome shotgun (WGS) entry which is preliminary data.</text>
</comment>